<dbReference type="Pfam" id="PF19279">
    <property type="entry name" value="YegS_C"/>
    <property type="match status" value="1"/>
</dbReference>
<name>A0A0D6MQ83_9PROT</name>
<dbReference type="GO" id="GO:0005886">
    <property type="term" value="C:plasma membrane"/>
    <property type="evidence" value="ECO:0007669"/>
    <property type="project" value="TreeGrafter"/>
</dbReference>
<keyword evidence="14" id="KW-1185">Reference proteome</keyword>
<dbReference type="InterPro" id="IPR001206">
    <property type="entry name" value="Diacylglycerol_kinase_cat_dom"/>
</dbReference>
<feature type="domain" description="DAGKc" evidence="12">
    <location>
        <begin position="1"/>
        <end position="125"/>
    </location>
</feature>
<dbReference type="InterPro" id="IPR005218">
    <property type="entry name" value="Diacylglycerol/lipid_kinase"/>
</dbReference>
<dbReference type="GO" id="GO:0008654">
    <property type="term" value="P:phospholipid biosynthetic process"/>
    <property type="evidence" value="ECO:0007669"/>
    <property type="project" value="UniProtKB-KW"/>
</dbReference>
<evidence type="ECO:0000256" key="5">
    <source>
        <dbReference type="ARBA" id="ARBA00022741"/>
    </source>
</evidence>
<comment type="cofactor">
    <cofactor evidence="1">
        <name>Mg(2+)</name>
        <dbReference type="ChEBI" id="CHEBI:18420"/>
    </cofactor>
</comment>
<evidence type="ECO:0000256" key="2">
    <source>
        <dbReference type="ARBA" id="ARBA00022516"/>
    </source>
</evidence>
<keyword evidence="7" id="KW-0067">ATP-binding</keyword>
<keyword evidence="6 13" id="KW-0418">Kinase</keyword>
<keyword evidence="8" id="KW-0460">Magnesium</keyword>
<dbReference type="Gene3D" id="2.60.200.40">
    <property type="match status" value="1"/>
</dbReference>
<dbReference type="EMBL" id="BALE01000048">
    <property type="protein sequence ID" value="GAN55438.1"/>
    <property type="molecule type" value="Genomic_DNA"/>
</dbReference>
<dbReference type="InterPro" id="IPR050187">
    <property type="entry name" value="Lipid_Phosphate_FormReg"/>
</dbReference>
<accession>A0A0D6MQ83</accession>
<dbReference type="PANTHER" id="PTHR12358:SF106">
    <property type="entry name" value="LIPID KINASE YEGS"/>
    <property type="match status" value="1"/>
</dbReference>
<evidence type="ECO:0000256" key="10">
    <source>
        <dbReference type="ARBA" id="ARBA00023209"/>
    </source>
</evidence>
<dbReference type="SUPFAM" id="SSF111331">
    <property type="entry name" value="NAD kinase/diacylglycerol kinase-like"/>
    <property type="match status" value="1"/>
</dbReference>
<evidence type="ECO:0000256" key="6">
    <source>
        <dbReference type="ARBA" id="ARBA00022777"/>
    </source>
</evidence>
<dbReference type="GO" id="GO:0016301">
    <property type="term" value="F:kinase activity"/>
    <property type="evidence" value="ECO:0007669"/>
    <property type="project" value="UniProtKB-KW"/>
</dbReference>
<organism evidence="13 14">
    <name type="scientific">Tanticharoenia sakaeratensis NBRC 103193</name>
    <dbReference type="NCBI Taxonomy" id="1231623"/>
    <lineage>
        <taxon>Bacteria</taxon>
        <taxon>Pseudomonadati</taxon>
        <taxon>Pseudomonadota</taxon>
        <taxon>Alphaproteobacteria</taxon>
        <taxon>Acetobacterales</taxon>
        <taxon>Acetobacteraceae</taxon>
        <taxon>Tanticharoenia</taxon>
    </lineage>
</organism>
<dbReference type="InterPro" id="IPR045540">
    <property type="entry name" value="YegS/DAGK_C"/>
</dbReference>
<reference evidence="13 14" key="1">
    <citation type="submission" date="2012-10" db="EMBL/GenBank/DDBJ databases">
        <title>Genome sequencing of Tanticharoenia sakaeratensis NBRC 103193.</title>
        <authorList>
            <person name="Azuma Y."/>
            <person name="Hadano H."/>
            <person name="Hirakawa H."/>
            <person name="Matsushita K."/>
        </authorList>
    </citation>
    <scope>NUCLEOTIDE SEQUENCE [LARGE SCALE GENOMIC DNA]</scope>
    <source>
        <strain evidence="13 14">NBRC 103193</strain>
    </source>
</reference>
<evidence type="ECO:0000256" key="11">
    <source>
        <dbReference type="ARBA" id="ARBA00023264"/>
    </source>
</evidence>
<keyword evidence="5" id="KW-0547">Nucleotide-binding</keyword>
<dbReference type="PROSITE" id="PS50146">
    <property type="entry name" value="DAGK"/>
    <property type="match status" value="1"/>
</dbReference>
<dbReference type="Proteomes" id="UP000032679">
    <property type="component" value="Unassembled WGS sequence"/>
</dbReference>
<evidence type="ECO:0000256" key="3">
    <source>
        <dbReference type="ARBA" id="ARBA00022679"/>
    </source>
</evidence>
<comment type="caution">
    <text evidence="13">The sequence shown here is derived from an EMBL/GenBank/DDBJ whole genome shotgun (WGS) entry which is preliminary data.</text>
</comment>
<dbReference type="OrthoDB" id="9815110at2"/>
<evidence type="ECO:0000256" key="8">
    <source>
        <dbReference type="ARBA" id="ARBA00022842"/>
    </source>
</evidence>
<keyword evidence="11" id="KW-1208">Phospholipid metabolism</keyword>
<dbReference type="InterPro" id="IPR017438">
    <property type="entry name" value="ATP-NAD_kinase_N"/>
</dbReference>
<dbReference type="Gene3D" id="3.40.50.10330">
    <property type="entry name" value="Probable inorganic polyphosphate/atp-NAD kinase, domain 1"/>
    <property type="match status" value="1"/>
</dbReference>
<sequence>MFVIHNPTAGRRNTRRLIAVIEALKRLGAPVTLMETRYGGHATLLAREAAASGADMVVAAGGDGTIAETVAGLVGTGARLGVIPLGTANVLAHEFGLPENAAALAAILHGRHDTPLWPGMLTTNAGSKPFIQMVGAGFDAHVVHTIDLRLKRQLGRSAYVYQTLRELRRYHYPQIVVTVDGVEHEAASVIVSKGRLYGGPYMLAPIARPGERGFAVTLFRDGGPLAALRAGAALPRGRLGRLPGVTLLQASRLDITAPAGLPVQADGDPAGLLPLSVHDASEPVLLAVGR</sequence>
<keyword evidence="4" id="KW-0479">Metal-binding</keyword>
<evidence type="ECO:0000256" key="7">
    <source>
        <dbReference type="ARBA" id="ARBA00022840"/>
    </source>
</evidence>
<dbReference type="PANTHER" id="PTHR12358">
    <property type="entry name" value="SPHINGOSINE KINASE"/>
    <property type="match status" value="1"/>
</dbReference>
<dbReference type="Pfam" id="PF00781">
    <property type="entry name" value="DAGK_cat"/>
    <property type="match status" value="1"/>
</dbReference>
<evidence type="ECO:0000256" key="1">
    <source>
        <dbReference type="ARBA" id="ARBA00001946"/>
    </source>
</evidence>
<dbReference type="SMART" id="SM00046">
    <property type="entry name" value="DAGKc"/>
    <property type="match status" value="1"/>
</dbReference>
<keyword evidence="2" id="KW-0444">Lipid biosynthesis</keyword>
<dbReference type="InterPro" id="IPR016064">
    <property type="entry name" value="NAD/diacylglycerol_kinase_sf"/>
</dbReference>
<keyword evidence="9" id="KW-0443">Lipid metabolism</keyword>
<dbReference type="RefSeq" id="WP_048850836.1">
    <property type="nucleotide sequence ID" value="NZ_BALE01000048.1"/>
</dbReference>
<dbReference type="AlphaFoldDB" id="A0A0D6MQ83"/>
<dbReference type="NCBIfam" id="TIGR00147">
    <property type="entry name" value="YegS/Rv2252/BmrU family lipid kinase"/>
    <property type="match status" value="1"/>
</dbReference>
<evidence type="ECO:0000259" key="12">
    <source>
        <dbReference type="PROSITE" id="PS50146"/>
    </source>
</evidence>
<evidence type="ECO:0000256" key="4">
    <source>
        <dbReference type="ARBA" id="ARBA00022723"/>
    </source>
</evidence>
<dbReference type="GO" id="GO:0005524">
    <property type="term" value="F:ATP binding"/>
    <property type="evidence" value="ECO:0007669"/>
    <property type="project" value="UniProtKB-KW"/>
</dbReference>
<dbReference type="GO" id="GO:0046872">
    <property type="term" value="F:metal ion binding"/>
    <property type="evidence" value="ECO:0007669"/>
    <property type="project" value="UniProtKB-KW"/>
</dbReference>
<keyword evidence="10" id="KW-0594">Phospholipid biosynthesis</keyword>
<dbReference type="STRING" id="1231623.Tasa_048_063"/>
<evidence type="ECO:0000313" key="13">
    <source>
        <dbReference type="EMBL" id="GAN55438.1"/>
    </source>
</evidence>
<evidence type="ECO:0000313" key="14">
    <source>
        <dbReference type="Proteomes" id="UP000032679"/>
    </source>
</evidence>
<proteinExistence type="predicted"/>
<evidence type="ECO:0000256" key="9">
    <source>
        <dbReference type="ARBA" id="ARBA00023098"/>
    </source>
</evidence>
<keyword evidence="3" id="KW-0808">Transferase</keyword>
<protein>
    <submittedName>
        <fullName evidence="13">Diacylglycerol kinase family protein</fullName>
    </submittedName>
</protein>
<gene>
    <name evidence="13" type="ORF">Tasa_048_063</name>
</gene>